<keyword evidence="11" id="KW-1185">Reference proteome</keyword>
<dbReference type="EMBL" id="JAAAMU010000016">
    <property type="protein sequence ID" value="NBC72149.1"/>
    <property type="molecule type" value="Genomic_DNA"/>
</dbReference>
<comment type="similarity">
    <text evidence="2 9">Belongs to the trans-sulfuration enzymes family.</text>
</comment>
<comment type="catalytic activity">
    <reaction evidence="6">
        <text>L-homocysteine + H2O = 2-oxobutanoate + hydrogen sulfide + NH4(+) + H(+)</text>
        <dbReference type="Rhea" id="RHEA:14501"/>
        <dbReference type="ChEBI" id="CHEBI:15377"/>
        <dbReference type="ChEBI" id="CHEBI:15378"/>
        <dbReference type="ChEBI" id="CHEBI:16763"/>
        <dbReference type="ChEBI" id="CHEBI:28938"/>
        <dbReference type="ChEBI" id="CHEBI:29919"/>
        <dbReference type="ChEBI" id="CHEBI:58199"/>
        <dbReference type="EC" id="4.4.1.2"/>
    </reaction>
    <physiologicalReaction direction="left-to-right" evidence="6">
        <dbReference type="Rhea" id="RHEA:14502"/>
    </physiologicalReaction>
</comment>
<comment type="catalytic activity">
    <reaction evidence="7">
        <text>L-methionine + H2O = methanethiol + 2-oxobutanoate + NH4(+)</text>
        <dbReference type="Rhea" id="RHEA:23800"/>
        <dbReference type="ChEBI" id="CHEBI:15377"/>
        <dbReference type="ChEBI" id="CHEBI:16007"/>
        <dbReference type="ChEBI" id="CHEBI:16763"/>
        <dbReference type="ChEBI" id="CHEBI:28938"/>
        <dbReference type="ChEBI" id="CHEBI:57844"/>
        <dbReference type="EC" id="4.4.1.11"/>
    </reaction>
    <physiologicalReaction direction="left-to-right" evidence="7">
        <dbReference type="Rhea" id="RHEA:23801"/>
    </physiologicalReaction>
</comment>
<dbReference type="PANTHER" id="PTHR11808:SF80">
    <property type="entry name" value="CYSTATHIONINE GAMMA-LYASE"/>
    <property type="match status" value="1"/>
</dbReference>
<feature type="modified residue" description="N6-(pyridoxal phosphate)lysine" evidence="8">
    <location>
        <position position="219"/>
    </location>
</feature>
<evidence type="ECO:0000313" key="10">
    <source>
        <dbReference type="EMBL" id="NBC72149.1"/>
    </source>
</evidence>
<dbReference type="PROSITE" id="PS00868">
    <property type="entry name" value="CYS_MET_METAB_PP"/>
    <property type="match status" value="1"/>
</dbReference>
<evidence type="ECO:0000256" key="4">
    <source>
        <dbReference type="ARBA" id="ARBA00047175"/>
    </source>
</evidence>
<evidence type="ECO:0000256" key="8">
    <source>
        <dbReference type="PIRSR" id="PIRSR001434-2"/>
    </source>
</evidence>
<evidence type="ECO:0000256" key="7">
    <source>
        <dbReference type="ARBA" id="ARBA00052699"/>
    </source>
</evidence>
<dbReference type="CDD" id="cd00614">
    <property type="entry name" value="CGS_like"/>
    <property type="match status" value="1"/>
</dbReference>
<dbReference type="GO" id="GO:0047982">
    <property type="term" value="F:homocysteine desulfhydrase activity"/>
    <property type="evidence" value="ECO:0007669"/>
    <property type="project" value="UniProtKB-EC"/>
</dbReference>
<reference evidence="10 11" key="1">
    <citation type="submission" date="2020-01" db="EMBL/GenBank/DDBJ databases">
        <title>Paenibacillus soybeanensis sp. nov. isolated from the nodules of soybean (Glycine max(L.) Merr).</title>
        <authorList>
            <person name="Wang H."/>
        </authorList>
    </citation>
    <scope>NUCLEOTIDE SEQUENCE [LARGE SCALE GENOMIC DNA]</scope>
    <source>
        <strain evidence="10 11">DSM 23054</strain>
    </source>
</reference>
<evidence type="ECO:0000256" key="1">
    <source>
        <dbReference type="ARBA" id="ARBA00001933"/>
    </source>
</evidence>
<dbReference type="InterPro" id="IPR000277">
    <property type="entry name" value="Cys/Met-Metab_PyrdxlP-dep_enz"/>
</dbReference>
<dbReference type="Gene3D" id="3.40.640.10">
    <property type="entry name" value="Type I PLP-dependent aspartate aminotransferase-like (Major domain)"/>
    <property type="match status" value="1"/>
</dbReference>
<dbReference type="SUPFAM" id="SSF53383">
    <property type="entry name" value="PLP-dependent transferases"/>
    <property type="match status" value="1"/>
</dbReference>
<dbReference type="OrthoDB" id="9780685at2"/>
<proteinExistence type="inferred from homology"/>
<dbReference type="GO" id="GO:0018826">
    <property type="term" value="F:methionine gamma-lyase activity"/>
    <property type="evidence" value="ECO:0007669"/>
    <property type="project" value="UniProtKB-EC"/>
</dbReference>
<dbReference type="GO" id="GO:0019346">
    <property type="term" value="P:transsulfuration"/>
    <property type="evidence" value="ECO:0007669"/>
    <property type="project" value="InterPro"/>
</dbReference>
<dbReference type="InterPro" id="IPR015421">
    <property type="entry name" value="PyrdxlP-dep_Trfase_major"/>
</dbReference>
<keyword evidence="10" id="KW-0456">Lyase</keyword>
<dbReference type="InterPro" id="IPR015424">
    <property type="entry name" value="PyrdxlP-dep_Trfase"/>
</dbReference>
<name>A0A7X4YVB6_9BACL</name>
<evidence type="ECO:0000313" key="11">
    <source>
        <dbReference type="Proteomes" id="UP000558113"/>
    </source>
</evidence>
<protein>
    <recommendedName>
        <fullName evidence="4">homocysteine desulfhydrase</fullName>
        <ecNumber evidence="4">4.4.1.2</ecNumber>
    </recommendedName>
    <alternativeName>
        <fullName evidence="5">Homocysteine desulfhydrase</fullName>
    </alternativeName>
</protein>
<dbReference type="EC" id="4.4.1.2" evidence="4"/>
<accession>A0A7X4YVB6</accession>
<dbReference type="PANTHER" id="PTHR11808">
    <property type="entry name" value="TRANS-SULFURATION ENZYME FAMILY MEMBER"/>
    <property type="match status" value="1"/>
</dbReference>
<dbReference type="InterPro" id="IPR015422">
    <property type="entry name" value="PyrdxlP-dep_Trfase_small"/>
</dbReference>
<evidence type="ECO:0000256" key="5">
    <source>
        <dbReference type="ARBA" id="ARBA00047199"/>
    </source>
</evidence>
<dbReference type="Proteomes" id="UP000558113">
    <property type="component" value="Unassembled WGS sequence"/>
</dbReference>
<dbReference type="InterPro" id="IPR054542">
    <property type="entry name" value="Cys_met_metab_PP"/>
</dbReference>
<dbReference type="GO" id="GO:0005737">
    <property type="term" value="C:cytoplasm"/>
    <property type="evidence" value="ECO:0007669"/>
    <property type="project" value="TreeGrafter"/>
</dbReference>
<dbReference type="Pfam" id="PF01053">
    <property type="entry name" value="Cys_Met_Meta_PP"/>
    <property type="match status" value="1"/>
</dbReference>
<evidence type="ECO:0000256" key="9">
    <source>
        <dbReference type="RuleBase" id="RU362118"/>
    </source>
</evidence>
<evidence type="ECO:0000256" key="6">
    <source>
        <dbReference type="ARBA" id="ARBA00048780"/>
    </source>
</evidence>
<dbReference type="PIRSF" id="PIRSF001434">
    <property type="entry name" value="CGS"/>
    <property type="match status" value="1"/>
</dbReference>
<comment type="cofactor">
    <cofactor evidence="1 9">
        <name>pyridoxal 5'-phosphate</name>
        <dbReference type="ChEBI" id="CHEBI:597326"/>
    </cofactor>
</comment>
<evidence type="ECO:0000256" key="3">
    <source>
        <dbReference type="ARBA" id="ARBA00022898"/>
    </source>
</evidence>
<keyword evidence="3 8" id="KW-0663">Pyridoxal phosphate</keyword>
<dbReference type="RefSeq" id="WP_161702829.1">
    <property type="nucleotide sequence ID" value="NZ_JAAAMU010000016.1"/>
</dbReference>
<dbReference type="AlphaFoldDB" id="A0A7X4YVB6"/>
<comment type="caution">
    <text evidence="10">The sequence shown here is derived from an EMBL/GenBank/DDBJ whole genome shotgun (WGS) entry which is preliminary data.</text>
</comment>
<evidence type="ECO:0000256" key="2">
    <source>
        <dbReference type="ARBA" id="ARBA00009077"/>
    </source>
</evidence>
<dbReference type="GO" id="GO:0030170">
    <property type="term" value="F:pyridoxal phosphate binding"/>
    <property type="evidence" value="ECO:0007669"/>
    <property type="project" value="InterPro"/>
</dbReference>
<dbReference type="FunFam" id="3.40.640.10:FF:000046">
    <property type="entry name" value="Cystathionine gamma-lyase"/>
    <property type="match status" value="1"/>
</dbReference>
<organism evidence="10 11">
    <name type="scientific">Paenibacillus sacheonensis</name>
    <dbReference type="NCBI Taxonomy" id="742054"/>
    <lineage>
        <taxon>Bacteria</taxon>
        <taxon>Bacillati</taxon>
        <taxon>Bacillota</taxon>
        <taxon>Bacilli</taxon>
        <taxon>Bacillales</taxon>
        <taxon>Paenibacillaceae</taxon>
        <taxon>Paenibacillus</taxon>
    </lineage>
</organism>
<dbReference type="Gene3D" id="3.90.1150.10">
    <property type="entry name" value="Aspartate Aminotransferase, domain 1"/>
    <property type="match status" value="1"/>
</dbReference>
<sequence>MSQPNNKNQQNSKVPLEERFTQTAYDALDTRHHGAIHVPIYQNSLFAFETYEAFEHAFKDLMHNHIYSRGNNPTVSYLEQKLAELEGAEEAKCFASGMGAISASILSCVGQGDHTVCVDQAYGPTKELLSLYMSRFGVETTFVDGRFIDNIREAARPNTKLIYLESPTTMYFELQDLQACAAYARSIGARTIIDGTWATPLYQNPLALGVDLVVHSITKYIGGHSDCVGGVVLGSRELVGRIGNQEYMLLGAIMTPQTAALVSKGLRTLPLRMERHESSGLAVAEHVRTLPFVRRVNHPGLPSHPQHDLAVSQMSGSSSLFSFVADAPLQTMKAWADELKYFKIGVSWGGFESLVTVNPVSEHSEDGCIVRLYVGLESPQDLIADINRAAAALSLNVVST</sequence>
<gene>
    <name evidence="10" type="ORF">GT003_24390</name>
</gene>